<evidence type="ECO:0000313" key="1">
    <source>
        <dbReference type="EMBL" id="DAD55850.1"/>
    </source>
</evidence>
<proteinExistence type="predicted"/>
<reference evidence="1" key="1">
    <citation type="journal article" date="2021" name="Proc. Natl. Acad. Sci. U.S.A.">
        <title>A Catalog of Tens of Thousands of Viruses from Human Metagenomes Reveals Hidden Associations with Chronic Diseases.</title>
        <authorList>
            <person name="Tisza M.J."/>
            <person name="Buck C.B."/>
        </authorList>
    </citation>
    <scope>NUCLEOTIDE SEQUENCE</scope>
    <source>
        <strain evidence="1">CtOZu12</strain>
    </source>
</reference>
<dbReference type="EMBL" id="BK029940">
    <property type="protein sequence ID" value="DAD55850.1"/>
    <property type="molecule type" value="Genomic_DNA"/>
</dbReference>
<name>A0A8D9PEL4_9VIRU</name>
<protein>
    <submittedName>
        <fullName evidence="1">Uncharacterized protein</fullName>
    </submittedName>
</protein>
<accession>A0A8D9PEL4</accession>
<sequence>MSFYLKETTTNSYVQFVGNQYSYISNPDKKHLFKDVDKAANIVLNHSLVDKFLSNRVFSIYHAETGNLVYDKLVSNVANKGLILSSVSKAVLNLQESLGEAPVTNGNPIEMKFKDSVLPVVSHSNCAKAMIDGDELPVKDSNKRYQASEYSRNKILPPLEAMSKIFENITSAINSLPSNEDLATQLGDYNAQVVDILHYIEFSHLDACNGYLIFKKLQDVLIARRTIKEQMEIINKLENCGLIVEKINAANNRAKKTLEESRSYCPRSDIDIFD</sequence>
<organism evidence="1">
    <name type="scientific">Bacteriophage sp</name>
    <dbReference type="NCBI Taxonomy" id="38018"/>
    <lineage>
        <taxon>Viruses</taxon>
    </lineage>
</organism>